<keyword evidence="2" id="KW-1185">Reference proteome</keyword>
<evidence type="ECO:0000313" key="1">
    <source>
        <dbReference type="EnsemblMetazoa" id="CJA35066.1"/>
    </source>
</evidence>
<dbReference type="Proteomes" id="UP000005237">
    <property type="component" value="Unassembled WGS sequence"/>
</dbReference>
<reference evidence="2" key="1">
    <citation type="submission" date="2010-08" db="EMBL/GenBank/DDBJ databases">
        <authorList>
            <consortium name="Caenorhabditis japonica Sequencing Consortium"/>
            <person name="Wilson R.K."/>
        </authorList>
    </citation>
    <scope>NUCLEOTIDE SEQUENCE [LARGE SCALE GENOMIC DNA]</scope>
    <source>
        <strain evidence="2">DF5081</strain>
    </source>
</reference>
<sequence>MHNRRIACLSPSGAPLSHYCLFVVASIHPSIHPFSHPPNQSARSKWPLAPSPQFNSLEESIRARVFSRLFND</sequence>
<evidence type="ECO:0000313" key="2">
    <source>
        <dbReference type="Proteomes" id="UP000005237"/>
    </source>
</evidence>
<proteinExistence type="predicted"/>
<dbReference type="AlphaFoldDB" id="A0A8R1EF82"/>
<protein>
    <submittedName>
        <fullName evidence="1">Uncharacterized protein</fullName>
    </submittedName>
</protein>
<dbReference type="EnsemblMetazoa" id="CJA35066.1">
    <property type="protein sequence ID" value="CJA35066.1"/>
    <property type="gene ID" value="WBGene00210913"/>
</dbReference>
<organism evidence="1 2">
    <name type="scientific">Caenorhabditis japonica</name>
    <dbReference type="NCBI Taxonomy" id="281687"/>
    <lineage>
        <taxon>Eukaryota</taxon>
        <taxon>Metazoa</taxon>
        <taxon>Ecdysozoa</taxon>
        <taxon>Nematoda</taxon>
        <taxon>Chromadorea</taxon>
        <taxon>Rhabditida</taxon>
        <taxon>Rhabditina</taxon>
        <taxon>Rhabditomorpha</taxon>
        <taxon>Rhabditoidea</taxon>
        <taxon>Rhabditidae</taxon>
        <taxon>Peloderinae</taxon>
        <taxon>Caenorhabditis</taxon>
    </lineage>
</organism>
<name>A0A8R1EF82_CAEJA</name>
<reference evidence="1" key="2">
    <citation type="submission" date="2022-06" db="UniProtKB">
        <authorList>
            <consortium name="EnsemblMetazoa"/>
        </authorList>
    </citation>
    <scope>IDENTIFICATION</scope>
    <source>
        <strain evidence="1">DF5081</strain>
    </source>
</reference>
<accession>A0A8R1EF82</accession>